<dbReference type="AlphaFoldDB" id="A0A0K1S271"/>
<dbReference type="KEGG" id="mpk:VL20_3056"/>
<proteinExistence type="predicted"/>
<reference evidence="1 2" key="1">
    <citation type="journal article" date="2016" name="Stand. Genomic Sci.">
        <title>Complete genome sequence and genomic characterization of Microcystis panniformis FACHB 1757 by third-generation sequencing.</title>
        <authorList>
            <person name="Zhang J.Y."/>
            <person name="Guan R."/>
            <person name="Zhang H.J."/>
            <person name="Li H."/>
            <person name="Xiao P."/>
            <person name="Yu G.L."/>
            <person name="Du L."/>
            <person name="Cao D.M."/>
            <person name="Zhu B.C."/>
            <person name="Li R.H."/>
            <person name="Lu Z.H."/>
        </authorList>
    </citation>
    <scope>NUCLEOTIDE SEQUENCE [LARGE SCALE GENOMIC DNA]</scope>
    <source>
        <strain evidence="1 2">FACHB-1757</strain>
    </source>
</reference>
<name>A0A0K1S271_9CHRO</name>
<evidence type="ECO:0000313" key="1">
    <source>
        <dbReference type="EMBL" id="AKV68081.1"/>
    </source>
</evidence>
<dbReference type="RefSeq" id="WP_052276688.1">
    <property type="nucleotide sequence ID" value="NZ_CP011339.1"/>
</dbReference>
<gene>
    <name evidence="1" type="ORF">VL20_3056</name>
</gene>
<protein>
    <submittedName>
        <fullName evidence="1">Uncharacterized protein</fullName>
    </submittedName>
</protein>
<keyword evidence="2" id="KW-1185">Reference proteome</keyword>
<dbReference type="PATRIC" id="fig|1638788.3.peg.3079"/>
<evidence type="ECO:0000313" key="2">
    <source>
        <dbReference type="Proteomes" id="UP000068167"/>
    </source>
</evidence>
<sequence length="313" mass="35696">MTNIIGIGSYAAGLSTYLASLAYHQKHQVKSKKVLSCQVTPSDPFAKQLSDEAENILKKQLMLSREAQSFVGWVSGSVTHRGVGFHASTQPTFILYLIPPTYLELTGFNGIFCQHPFYSFTITLEIKGLFWAKNTEKVSFAIYDMPDSLLRDIREFSSSHSFTEYYDDLFSDIGGYFLPIDGTSHREDEVYAKSLEKFTTDLTQRNPQGCRIAFAVTKCDLSELWVNRDDPRGLVQRLFPKMYEILENWTQEDKGKVEYFTTSSFGVFGKYCEPNSIIQSESGRAFAVIRNPQEWQPFGLIEPLYWLCTGKML</sequence>
<organism evidence="1 2">
    <name type="scientific">Microcystis panniformis FACHB-1757</name>
    <dbReference type="NCBI Taxonomy" id="1638788"/>
    <lineage>
        <taxon>Bacteria</taxon>
        <taxon>Bacillati</taxon>
        <taxon>Cyanobacteriota</taxon>
        <taxon>Cyanophyceae</taxon>
        <taxon>Oscillatoriophycideae</taxon>
        <taxon>Chroococcales</taxon>
        <taxon>Microcystaceae</taxon>
        <taxon>Microcystis</taxon>
    </lineage>
</organism>
<dbReference type="EMBL" id="CP011339">
    <property type="protein sequence ID" value="AKV68081.1"/>
    <property type="molecule type" value="Genomic_DNA"/>
</dbReference>
<dbReference type="Proteomes" id="UP000068167">
    <property type="component" value="Chromosome"/>
</dbReference>
<accession>A0A0K1S271</accession>